<dbReference type="EMBL" id="FPJG01000006">
    <property type="protein sequence ID" value="SFW88372.1"/>
    <property type="molecule type" value="Genomic_DNA"/>
</dbReference>
<evidence type="ECO:0000313" key="2">
    <source>
        <dbReference type="EMBL" id="SFW88372.1"/>
    </source>
</evidence>
<organism evidence="2 3">
    <name type="scientific">Amycolatopsis australiensis</name>
    <dbReference type="NCBI Taxonomy" id="546364"/>
    <lineage>
        <taxon>Bacteria</taxon>
        <taxon>Bacillati</taxon>
        <taxon>Actinomycetota</taxon>
        <taxon>Actinomycetes</taxon>
        <taxon>Pseudonocardiales</taxon>
        <taxon>Pseudonocardiaceae</taxon>
        <taxon>Amycolatopsis</taxon>
    </lineage>
</organism>
<feature type="region of interest" description="Disordered" evidence="1">
    <location>
        <begin position="54"/>
        <end position="80"/>
    </location>
</feature>
<dbReference type="Proteomes" id="UP000182740">
    <property type="component" value="Unassembled WGS sequence"/>
</dbReference>
<proteinExistence type="predicted"/>
<feature type="compositionally biased region" description="Low complexity" evidence="1">
    <location>
        <begin position="54"/>
        <end position="73"/>
    </location>
</feature>
<dbReference type="AlphaFoldDB" id="A0A1K1SVW3"/>
<evidence type="ECO:0000256" key="1">
    <source>
        <dbReference type="SAM" id="MobiDB-lite"/>
    </source>
</evidence>
<sequence>MVAALRAAAGACEDAAGGGDRVARDREVLAWARSRLSGVAIACRQLPAVLGTDPTLATEPAEATAGEAQQAQPGSADVLP</sequence>
<dbReference type="STRING" id="546364.SAMN04489730_6941"/>
<gene>
    <name evidence="2" type="ORF">SAMN04489730_6941</name>
</gene>
<reference evidence="3" key="1">
    <citation type="submission" date="2016-11" db="EMBL/GenBank/DDBJ databases">
        <authorList>
            <person name="Varghese N."/>
            <person name="Submissions S."/>
        </authorList>
    </citation>
    <scope>NUCLEOTIDE SEQUENCE [LARGE SCALE GENOMIC DNA]</scope>
    <source>
        <strain evidence="3">DSM 44671</strain>
    </source>
</reference>
<keyword evidence="3" id="KW-1185">Reference proteome</keyword>
<name>A0A1K1SVW3_9PSEU</name>
<accession>A0A1K1SVW3</accession>
<protein>
    <submittedName>
        <fullName evidence="2">Uncharacterized protein</fullName>
    </submittedName>
</protein>
<dbReference type="RefSeq" id="WP_072480187.1">
    <property type="nucleotide sequence ID" value="NZ_FPJG01000006.1"/>
</dbReference>
<evidence type="ECO:0000313" key="3">
    <source>
        <dbReference type="Proteomes" id="UP000182740"/>
    </source>
</evidence>